<dbReference type="GO" id="GO:0003677">
    <property type="term" value="F:DNA binding"/>
    <property type="evidence" value="ECO:0007669"/>
    <property type="project" value="InterPro"/>
</dbReference>
<proteinExistence type="predicted"/>
<dbReference type="PANTHER" id="PTHR16305">
    <property type="entry name" value="TESTICULAR SOLUBLE ADENYLYL CYCLASE"/>
    <property type="match status" value="1"/>
</dbReference>
<name>A0A2M8WJ84_9MICO</name>
<gene>
    <name evidence="4" type="ORF">CLV34_2256</name>
</gene>
<dbReference type="EMBL" id="PGTZ01000009">
    <property type="protein sequence ID" value="PJI90997.1"/>
    <property type="molecule type" value="Genomic_DNA"/>
</dbReference>
<dbReference type="InterPro" id="IPR027417">
    <property type="entry name" value="P-loop_NTPase"/>
</dbReference>
<evidence type="ECO:0000256" key="1">
    <source>
        <dbReference type="ARBA" id="ARBA00022741"/>
    </source>
</evidence>
<organism evidence="4 5">
    <name type="scientific">Luteimicrobium subarcticum</name>
    <dbReference type="NCBI Taxonomy" id="620910"/>
    <lineage>
        <taxon>Bacteria</taxon>
        <taxon>Bacillati</taxon>
        <taxon>Actinomycetota</taxon>
        <taxon>Actinomycetes</taxon>
        <taxon>Micrococcales</taxon>
        <taxon>Luteimicrobium</taxon>
    </lineage>
</organism>
<dbReference type="GO" id="GO:0006355">
    <property type="term" value="P:regulation of DNA-templated transcription"/>
    <property type="evidence" value="ECO:0007669"/>
    <property type="project" value="InterPro"/>
</dbReference>
<evidence type="ECO:0000256" key="2">
    <source>
        <dbReference type="ARBA" id="ARBA00022840"/>
    </source>
</evidence>
<dbReference type="SUPFAM" id="SSF46894">
    <property type="entry name" value="C-terminal effector domain of the bipartite response regulators"/>
    <property type="match status" value="1"/>
</dbReference>
<dbReference type="AlphaFoldDB" id="A0A2M8WJ84"/>
<dbReference type="Gene3D" id="1.10.10.10">
    <property type="entry name" value="Winged helix-like DNA-binding domain superfamily/Winged helix DNA-binding domain"/>
    <property type="match status" value="1"/>
</dbReference>
<dbReference type="SMART" id="SM00421">
    <property type="entry name" value="HTH_LUXR"/>
    <property type="match status" value="1"/>
</dbReference>
<keyword evidence="5" id="KW-1185">Reference proteome</keyword>
<evidence type="ECO:0000313" key="5">
    <source>
        <dbReference type="Proteomes" id="UP000231586"/>
    </source>
</evidence>
<dbReference type="GO" id="GO:0005524">
    <property type="term" value="F:ATP binding"/>
    <property type="evidence" value="ECO:0007669"/>
    <property type="project" value="UniProtKB-KW"/>
</dbReference>
<dbReference type="PRINTS" id="PR00038">
    <property type="entry name" value="HTHLUXR"/>
</dbReference>
<dbReference type="PANTHER" id="PTHR16305:SF35">
    <property type="entry name" value="TRANSCRIPTIONAL ACTIVATOR DOMAIN"/>
    <property type="match status" value="1"/>
</dbReference>
<evidence type="ECO:0000313" key="4">
    <source>
        <dbReference type="EMBL" id="PJI90997.1"/>
    </source>
</evidence>
<reference evidence="4 5" key="1">
    <citation type="submission" date="2017-11" db="EMBL/GenBank/DDBJ databases">
        <title>Genomic Encyclopedia of Archaeal and Bacterial Type Strains, Phase II (KMG-II): From Individual Species to Whole Genera.</title>
        <authorList>
            <person name="Goeker M."/>
        </authorList>
    </citation>
    <scope>NUCLEOTIDE SEQUENCE [LARGE SCALE GENOMIC DNA]</scope>
    <source>
        <strain evidence="4 5">DSM 22413</strain>
    </source>
</reference>
<dbReference type="Gene3D" id="1.25.40.10">
    <property type="entry name" value="Tetratricopeptide repeat domain"/>
    <property type="match status" value="1"/>
</dbReference>
<dbReference type="CDD" id="cd06170">
    <property type="entry name" value="LuxR_C_like"/>
    <property type="match status" value="1"/>
</dbReference>
<dbReference type="PROSITE" id="PS00622">
    <property type="entry name" value="HTH_LUXR_1"/>
    <property type="match status" value="1"/>
</dbReference>
<dbReference type="OrthoDB" id="5476461at2"/>
<keyword evidence="2" id="KW-0067">ATP-binding</keyword>
<keyword evidence="1" id="KW-0547">Nucleotide-binding</keyword>
<dbReference type="SUPFAM" id="SSF52540">
    <property type="entry name" value="P-loop containing nucleoside triphosphate hydrolases"/>
    <property type="match status" value="1"/>
</dbReference>
<dbReference type="InterPro" id="IPR036388">
    <property type="entry name" value="WH-like_DNA-bd_sf"/>
</dbReference>
<dbReference type="InterPro" id="IPR011990">
    <property type="entry name" value="TPR-like_helical_dom_sf"/>
</dbReference>
<sequence>MPTTPVAPFVAREPELDLLAAAVDDAGRGVPSLLLVGGDAGVGKTRLLGRAAERARDRGAAVVESHCVDLGAVGLPYLPFVEALALLRGQCEIVEEVAQQRPALARLLDADASAAPDDRLQLFDGLATVLARAGSPGAPLVLLVEDLHWADPSTLDVLRFLVARMRDEHLAVIATFRSDDLHRRHPLRPVLAELGRHPRVSRIDLAPFSAAELRVFTTAVAGRPLPPAAFETVRERSEGNAYFAEELVASGVARGELPWSLAEALQSRVDALDPASQRVVRAASADGRVVQERLLRAVLETGVLPLTGTAGASAGGGSGTADAALRETVAQQVLRTEPDGRLGFHHALLAEAVYADLLPGEQVAVHRAYLEAMAADPTLGSAAQRASHAARAHDLPTTLVAAHQAALEARRLLAPTEELRHLEQVLELWDGVPDPAGLVGRGRSDVALDAASAAERSGDPQRAVALARAAVDAVPDELERAALQHVVAGYLLAVEDGPAALRRTEEALAVLPVDPPSRARAATLAAHARAALNGDLDEVGRRSATEAVAVAQAVDAPAIEANALNTLAILSVDEPEDAAELVREARDRALAAGDVDTAVRAWWNLGATWYYGGRLDDARAALDEAADYARRTGRTWSAYGTEIQFFRELTAYVLGDLHAAPDDRVPAPSSVVFRAVRLYSAVARGDEDVVERALALRPEWHVDTSAALIAGGCAVDALTLAGRTGEAVEIASEVVAYLSAEWTDVFLGQIWISALALAALADEAEREALLGRDVGPLVARGETFCDAATRSAERGRPRGGRLGPEARGWLARVRAEHARLAAAAGGPPVDPRAWATVVEEFGYGYRYEVARSRFRWAEALVVSGDRDAGARELTVAVDEADAMGARPLADACRALARRARLDVGGVRAPTAGVLTDREAEVLGLVARGLSNRQVGEVLFISGKTVSVHVSNVLAKLGAGTRTEAVTLAHERGLLDLTR</sequence>
<dbReference type="Pfam" id="PF00196">
    <property type="entry name" value="GerE"/>
    <property type="match status" value="1"/>
</dbReference>
<protein>
    <submittedName>
        <fullName evidence="4">Regulatory LuxR family protein</fullName>
    </submittedName>
</protein>
<dbReference type="PROSITE" id="PS50043">
    <property type="entry name" value="HTH_LUXR_2"/>
    <property type="match status" value="1"/>
</dbReference>
<dbReference type="SUPFAM" id="SSF48452">
    <property type="entry name" value="TPR-like"/>
    <property type="match status" value="1"/>
</dbReference>
<dbReference type="InterPro" id="IPR000792">
    <property type="entry name" value="Tscrpt_reg_LuxR_C"/>
</dbReference>
<dbReference type="RefSeq" id="WP_100350398.1">
    <property type="nucleotide sequence ID" value="NZ_PGTZ01000009.1"/>
</dbReference>
<dbReference type="InterPro" id="IPR041664">
    <property type="entry name" value="AAA_16"/>
</dbReference>
<dbReference type="GO" id="GO:0004016">
    <property type="term" value="F:adenylate cyclase activity"/>
    <property type="evidence" value="ECO:0007669"/>
    <property type="project" value="TreeGrafter"/>
</dbReference>
<evidence type="ECO:0000259" key="3">
    <source>
        <dbReference type="PROSITE" id="PS50043"/>
    </source>
</evidence>
<dbReference type="Proteomes" id="UP000231586">
    <property type="component" value="Unassembled WGS sequence"/>
</dbReference>
<feature type="domain" description="HTH luxR-type" evidence="3">
    <location>
        <begin position="907"/>
        <end position="972"/>
    </location>
</feature>
<dbReference type="GO" id="GO:0005737">
    <property type="term" value="C:cytoplasm"/>
    <property type="evidence" value="ECO:0007669"/>
    <property type="project" value="TreeGrafter"/>
</dbReference>
<accession>A0A2M8WJ84</accession>
<comment type="caution">
    <text evidence="4">The sequence shown here is derived from an EMBL/GenBank/DDBJ whole genome shotgun (WGS) entry which is preliminary data.</text>
</comment>
<dbReference type="InterPro" id="IPR016032">
    <property type="entry name" value="Sig_transdc_resp-reg_C-effctor"/>
</dbReference>
<dbReference type="Pfam" id="PF13191">
    <property type="entry name" value="AAA_16"/>
    <property type="match status" value="1"/>
</dbReference>